<accession>A0ABU3TTS7</accession>
<gene>
    <name evidence="9" type="ORF">PQG45_09535</name>
</gene>
<evidence type="ECO:0000256" key="6">
    <source>
        <dbReference type="ARBA" id="ARBA00034078"/>
    </source>
</evidence>
<dbReference type="InterPro" id="IPR005805">
    <property type="entry name" value="Rieske_Fe-S_prot_C"/>
</dbReference>
<keyword evidence="2" id="KW-0479">Metal-binding</keyword>
<proteinExistence type="predicted"/>
<dbReference type="InterPro" id="IPR014349">
    <property type="entry name" value="Rieske_Fe-S_prot"/>
</dbReference>
<dbReference type="EMBL" id="JAVNWW010000004">
    <property type="protein sequence ID" value="MDU0809275.1"/>
    <property type="molecule type" value="Genomic_DNA"/>
</dbReference>
<evidence type="ECO:0000256" key="2">
    <source>
        <dbReference type="ARBA" id="ARBA00022723"/>
    </source>
</evidence>
<dbReference type="SUPFAM" id="SSF50022">
    <property type="entry name" value="ISP domain"/>
    <property type="match status" value="1"/>
</dbReference>
<evidence type="ECO:0000256" key="1">
    <source>
        <dbReference type="ARBA" id="ARBA00022714"/>
    </source>
</evidence>
<evidence type="ECO:0000256" key="4">
    <source>
        <dbReference type="ARBA" id="ARBA00023014"/>
    </source>
</evidence>
<protein>
    <submittedName>
        <fullName evidence="9">Rieske 2Fe-2S domain-containing protein</fullName>
    </submittedName>
</protein>
<dbReference type="Gene3D" id="2.102.10.10">
    <property type="entry name" value="Rieske [2Fe-2S] iron-sulphur domain"/>
    <property type="match status" value="1"/>
</dbReference>
<name>A0ABU3TTS7_9BACT</name>
<evidence type="ECO:0000256" key="5">
    <source>
        <dbReference type="ARBA" id="ARBA00023157"/>
    </source>
</evidence>
<keyword evidence="4" id="KW-0411">Iron-sulfur</keyword>
<evidence type="ECO:0000313" key="10">
    <source>
        <dbReference type="Proteomes" id="UP001249959"/>
    </source>
</evidence>
<keyword evidence="3" id="KW-0408">Iron</keyword>
<feature type="chain" id="PRO_5045805646" evidence="7">
    <location>
        <begin position="26"/>
        <end position="143"/>
    </location>
</feature>
<dbReference type="InterPro" id="IPR017941">
    <property type="entry name" value="Rieske_2Fe-2S"/>
</dbReference>
<comment type="cofactor">
    <cofactor evidence="6">
        <name>[2Fe-2S] cluster</name>
        <dbReference type="ChEBI" id="CHEBI:190135"/>
    </cofactor>
</comment>
<keyword evidence="7" id="KW-0732">Signal</keyword>
<evidence type="ECO:0000256" key="7">
    <source>
        <dbReference type="SAM" id="SignalP"/>
    </source>
</evidence>
<dbReference type="RefSeq" id="WP_315574485.1">
    <property type="nucleotide sequence ID" value="NZ_JARDXH010000001.1"/>
</dbReference>
<organism evidence="9 10">
    <name type="scientific">Aquirufa regiilacus</name>
    <dbReference type="NCBI Taxonomy" id="3024868"/>
    <lineage>
        <taxon>Bacteria</taxon>
        <taxon>Pseudomonadati</taxon>
        <taxon>Bacteroidota</taxon>
        <taxon>Cytophagia</taxon>
        <taxon>Cytophagales</taxon>
        <taxon>Flectobacillaceae</taxon>
        <taxon>Aquirufa</taxon>
    </lineage>
</organism>
<comment type="caution">
    <text evidence="9">The sequence shown here is derived from an EMBL/GenBank/DDBJ whole genome shotgun (WGS) entry which is preliminary data.</text>
</comment>
<dbReference type="Pfam" id="PF00355">
    <property type="entry name" value="Rieske"/>
    <property type="match status" value="1"/>
</dbReference>
<dbReference type="PRINTS" id="PR00162">
    <property type="entry name" value="RIESKE"/>
</dbReference>
<feature type="domain" description="Rieske" evidence="8">
    <location>
        <begin position="45"/>
        <end position="141"/>
    </location>
</feature>
<evidence type="ECO:0000259" key="8">
    <source>
        <dbReference type="PROSITE" id="PS51296"/>
    </source>
</evidence>
<reference evidence="9 10" key="1">
    <citation type="submission" date="2023-09" db="EMBL/GenBank/DDBJ databases">
        <title>Aquirufa genomes.</title>
        <authorList>
            <person name="Pitt A."/>
        </authorList>
    </citation>
    <scope>NUCLEOTIDE SEQUENCE [LARGE SCALE GENOMIC DNA]</scope>
    <source>
        <strain evidence="9 10">LEOWEIH-7C</strain>
    </source>
</reference>
<dbReference type="InterPro" id="IPR036922">
    <property type="entry name" value="Rieske_2Fe-2S_sf"/>
</dbReference>
<dbReference type="Proteomes" id="UP001249959">
    <property type="component" value="Unassembled WGS sequence"/>
</dbReference>
<keyword evidence="10" id="KW-1185">Reference proteome</keyword>
<keyword evidence="5" id="KW-1015">Disulfide bond</keyword>
<dbReference type="PROSITE" id="PS51257">
    <property type="entry name" value="PROKAR_LIPOPROTEIN"/>
    <property type="match status" value="1"/>
</dbReference>
<sequence length="143" mass="14473">MKRKEFLSTLTGSFSVACVACLAQACSKDENGAPAPVNTPSTSSGFTVNLDSDLKAVNNYVARNGFIVIRTAAGNTAASFVAYSAVCPHAGSTVEYNASTSSFLCPAHGSTFSSTGALIQGPASSGLAKLAIEITGSTLKVKA</sequence>
<evidence type="ECO:0000313" key="9">
    <source>
        <dbReference type="EMBL" id="MDU0809275.1"/>
    </source>
</evidence>
<evidence type="ECO:0000256" key="3">
    <source>
        <dbReference type="ARBA" id="ARBA00023004"/>
    </source>
</evidence>
<dbReference type="PROSITE" id="PS51296">
    <property type="entry name" value="RIESKE"/>
    <property type="match status" value="1"/>
</dbReference>
<feature type="signal peptide" evidence="7">
    <location>
        <begin position="1"/>
        <end position="25"/>
    </location>
</feature>
<keyword evidence="1" id="KW-0001">2Fe-2S</keyword>
<dbReference type="PANTHER" id="PTHR10134">
    <property type="entry name" value="CYTOCHROME B-C1 COMPLEX SUBUNIT RIESKE, MITOCHONDRIAL"/>
    <property type="match status" value="1"/>
</dbReference>